<evidence type="ECO:0000313" key="3">
    <source>
        <dbReference type="EMBL" id="KAF2757971.1"/>
    </source>
</evidence>
<evidence type="ECO:0000256" key="1">
    <source>
        <dbReference type="SAM" id="SignalP"/>
    </source>
</evidence>
<keyword evidence="1" id="KW-0732">Signal</keyword>
<feature type="chain" id="PRO_5025502037" description="AB hydrolase-1 domain-containing protein" evidence="1">
    <location>
        <begin position="22"/>
        <end position="368"/>
    </location>
</feature>
<dbReference type="Pfam" id="PF12697">
    <property type="entry name" value="Abhydrolase_6"/>
    <property type="match status" value="1"/>
</dbReference>
<reference evidence="3" key="1">
    <citation type="journal article" date="2020" name="Stud. Mycol.">
        <title>101 Dothideomycetes genomes: a test case for predicting lifestyles and emergence of pathogens.</title>
        <authorList>
            <person name="Haridas S."/>
            <person name="Albert R."/>
            <person name="Binder M."/>
            <person name="Bloem J."/>
            <person name="Labutti K."/>
            <person name="Salamov A."/>
            <person name="Andreopoulos B."/>
            <person name="Baker S."/>
            <person name="Barry K."/>
            <person name="Bills G."/>
            <person name="Bluhm B."/>
            <person name="Cannon C."/>
            <person name="Castanera R."/>
            <person name="Culley D."/>
            <person name="Daum C."/>
            <person name="Ezra D."/>
            <person name="Gonzalez J."/>
            <person name="Henrissat B."/>
            <person name="Kuo A."/>
            <person name="Liang C."/>
            <person name="Lipzen A."/>
            <person name="Lutzoni F."/>
            <person name="Magnuson J."/>
            <person name="Mondo S."/>
            <person name="Nolan M."/>
            <person name="Ohm R."/>
            <person name="Pangilinan J."/>
            <person name="Park H.-J."/>
            <person name="Ramirez L."/>
            <person name="Alfaro M."/>
            <person name="Sun H."/>
            <person name="Tritt A."/>
            <person name="Yoshinaga Y."/>
            <person name="Zwiers L.-H."/>
            <person name="Turgeon B."/>
            <person name="Goodwin S."/>
            <person name="Spatafora J."/>
            <person name="Crous P."/>
            <person name="Grigoriev I."/>
        </authorList>
    </citation>
    <scope>NUCLEOTIDE SEQUENCE</scope>
    <source>
        <strain evidence="3">CBS 121739</strain>
    </source>
</reference>
<keyword evidence="4" id="KW-1185">Reference proteome</keyword>
<dbReference type="InterPro" id="IPR000073">
    <property type="entry name" value="AB_hydrolase_1"/>
</dbReference>
<dbReference type="InterPro" id="IPR029058">
    <property type="entry name" value="AB_hydrolase_fold"/>
</dbReference>
<dbReference type="Proteomes" id="UP000799437">
    <property type="component" value="Unassembled WGS sequence"/>
</dbReference>
<dbReference type="Gene3D" id="3.40.50.1820">
    <property type="entry name" value="alpha/beta hydrolase"/>
    <property type="match status" value="1"/>
</dbReference>
<proteinExistence type="predicted"/>
<dbReference type="SUPFAM" id="SSF53474">
    <property type="entry name" value="alpha/beta-Hydrolases"/>
    <property type="match status" value="1"/>
</dbReference>
<sequence>MRNITCHTILALGALSPLCLARTCETIIIPISATAQNRVLPESLTISSFTSELLSSIPNIPPTTVSAPVNISAVYCTPSPNPRSSTLQILVHGVTYTSSYWDGLDTGDGTYSWTSYANTQGYATLAIDRPCNGASTRLQSIAECQIPLNADVVHHLVQAARGGTLPLSTPRTFNSIIIVGHSLGSVISNFHGQIYPNDADAYVLTGFSPVLVNGLPAILGIGLTPASAGLHVGYVKIGFEAGQRFMFYHGQYSTSLQHADFLRGGTLALGEAATGLLGQLPVPAYTGAVFVLNGNEDTVFCQLLPVGSLLGMMGHCDAGPSQGVQALYPNARAFSLFDVQNTGHCLNMHHTAQQGYEKVHKFLEAQGL</sequence>
<organism evidence="3 4">
    <name type="scientific">Pseudovirgaria hyperparasitica</name>
    <dbReference type="NCBI Taxonomy" id="470096"/>
    <lineage>
        <taxon>Eukaryota</taxon>
        <taxon>Fungi</taxon>
        <taxon>Dikarya</taxon>
        <taxon>Ascomycota</taxon>
        <taxon>Pezizomycotina</taxon>
        <taxon>Dothideomycetes</taxon>
        <taxon>Dothideomycetes incertae sedis</taxon>
        <taxon>Acrospermales</taxon>
        <taxon>Acrospermaceae</taxon>
        <taxon>Pseudovirgaria</taxon>
    </lineage>
</organism>
<dbReference type="GeneID" id="54485043"/>
<evidence type="ECO:0000259" key="2">
    <source>
        <dbReference type="Pfam" id="PF12697"/>
    </source>
</evidence>
<feature type="signal peptide" evidence="1">
    <location>
        <begin position="1"/>
        <end position="21"/>
    </location>
</feature>
<dbReference type="RefSeq" id="XP_033600422.1">
    <property type="nucleotide sequence ID" value="XM_033743989.1"/>
</dbReference>
<accession>A0A6A6WA35</accession>
<feature type="domain" description="AB hydrolase-1" evidence="2">
    <location>
        <begin position="89"/>
        <end position="350"/>
    </location>
</feature>
<evidence type="ECO:0000313" key="4">
    <source>
        <dbReference type="Proteomes" id="UP000799437"/>
    </source>
</evidence>
<gene>
    <name evidence="3" type="ORF">EJ05DRAFT_476259</name>
</gene>
<dbReference type="OrthoDB" id="190201at2759"/>
<name>A0A6A6WA35_9PEZI</name>
<protein>
    <recommendedName>
        <fullName evidence="2">AB hydrolase-1 domain-containing protein</fullName>
    </recommendedName>
</protein>
<dbReference type="EMBL" id="ML996572">
    <property type="protein sequence ID" value="KAF2757971.1"/>
    <property type="molecule type" value="Genomic_DNA"/>
</dbReference>
<dbReference type="AlphaFoldDB" id="A0A6A6WA35"/>